<evidence type="ECO:0000256" key="2">
    <source>
        <dbReference type="ARBA" id="ARBA00009773"/>
    </source>
</evidence>
<keyword evidence="3 6" id="KW-0812">Transmembrane</keyword>
<feature type="transmembrane region" description="Helical" evidence="6">
    <location>
        <begin position="230"/>
        <end position="249"/>
    </location>
</feature>
<evidence type="ECO:0000256" key="1">
    <source>
        <dbReference type="ARBA" id="ARBA00004141"/>
    </source>
</evidence>
<evidence type="ECO:0000256" key="6">
    <source>
        <dbReference type="SAM" id="Phobius"/>
    </source>
</evidence>
<evidence type="ECO:0000313" key="7">
    <source>
        <dbReference type="EMBL" id="PWB93630.1"/>
    </source>
</evidence>
<sequence length="343" mass="36748">MGERAADTAAVIVIAFVMLAAFSIGQSVLEPVVFALFIIALIWPLQQWLQTMTPRPVALLLSILIALAVMIALSSLIVWSGGEIVDWFIHNVERVKTSFENATKWLEAHDIFVASLVTEHFSAAWVLAMIRAAATRINIFIGFALVVLIYVIMGLAEAGGFEKKLAASRSEETARSLLHAGASIAQKLRRYMMVRTAASLATGALVFLFALAIGLDRAAAWGVLTFALNYLPYIGPAVATLLPALFAYAQFDSGHAALLVLGVLSMVQLVIGSGLEPAFSGSALAMSPTVVVFSVLLWTFLWGLPGAFIGVPIAIAFLTLCEQFPSSRWVAALLSDKGPPDKD</sequence>
<dbReference type="Proteomes" id="UP000245137">
    <property type="component" value="Unassembled WGS sequence"/>
</dbReference>
<dbReference type="GO" id="GO:0055085">
    <property type="term" value="P:transmembrane transport"/>
    <property type="evidence" value="ECO:0007669"/>
    <property type="project" value="TreeGrafter"/>
</dbReference>
<gene>
    <name evidence="7" type="ORF">C5689_12255</name>
</gene>
<comment type="subcellular location">
    <subcellularLocation>
        <location evidence="1">Membrane</location>
        <topology evidence="1">Multi-pass membrane protein</topology>
    </subcellularLocation>
</comment>
<dbReference type="InterPro" id="IPR002549">
    <property type="entry name" value="AI-2E-like"/>
</dbReference>
<feature type="transmembrane region" description="Helical" evidence="6">
    <location>
        <begin position="256"/>
        <end position="275"/>
    </location>
</feature>
<feature type="transmembrane region" description="Helical" evidence="6">
    <location>
        <begin position="197"/>
        <end position="215"/>
    </location>
</feature>
<evidence type="ECO:0000256" key="3">
    <source>
        <dbReference type="ARBA" id="ARBA00022692"/>
    </source>
</evidence>
<dbReference type="Pfam" id="PF01594">
    <property type="entry name" value="AI-2E_transport"/>
    <property type="match status" value="1"/>
</dbReference>
<accession>A0A2U1SPT9</accession>
<dbReference type="RefSeq" id="WP_108917554.1">
    <property type="nucleotide sequence ID" value="NZ_BGJY01000011.1"/>
</dbReference>
<feature type="transmembrane region" description="Helical" evidence="6">
    <location>
        <begin position="295"/>
        <end position="320"/>
    </location>
</feature>
<feature type="transmembrane region" description="Helical" evidence="6">
    <location>
        <begin position="5"/>
        <end position="22"/>
    </location>
</feature>
<comment type="similarity">
    <text evidence="2">Belongs to the autoinducer-2 exporter (AI-2E) (TC 2.A.86) family.</text>
</comment>
<keyword evidence="4 6" id="KW-1133">Transmembrane helix</keyword>
<feature type="transmembrane region" description="Helical" evidence="6">
    <location>
        <begin position="137"/>
        <end position="156"/>
    </location>
</feature>
<dbReference type="GO" id="GO:0016020">
    <property type="term" value="C:membrane"/>
    <property type="evidence" value="ECO:0007669"/>
    <property type="project" value="UniProtKB-SubCell"/>
</dbReference>
<evidence type="ECO:0000313" key="8">
    <source>
        <dbReference type="Proteomes" id="UP000245137"/>
    </source>
</evidence>
<dbReference type="PANTHER" id="PTHR21716:SF64">
    <property type="entry name" value="AI-2 TRANSPORT PROTEIN TQSA"/>
    <property type="match status" value="1"/>
</dbReference>
<keyword evidence="8" id="KW-1185">Reference proteome</keyword>
<keyword evidence="5 6" id="KW-0472">Membrane</keyword>
<dbReference type="AlphaFoldDB" id="A0A2U1SPT9"/>
<name>A0A2U1SPT9_METSR</name>
<feature type="transmembrane region" description="Helical" evidence="6">
    <location>
        <begin position="57"/>
        <end position="79"/>
    </location>
</feature>
<reference evidence="7 8" key="1">
    <citation type="journal article" date="2018" name="Appl. Microbiol. Biotechnol.">
        <title>Co-cultivation of the strictly anaerobic methanogen Methanosarcina barkeri with aerobic methanotrophs in an oxygen-limited membrane bioreactor.</title>
        <authorList>
            <person name="In 't Zandt M.H."/>
            <person name="van den Bosch T.J.M."/>
            <person name="Rijkers R."/>
            <person name="van Kessel M.A.H.J."/>
            <person name="Jetten M.S.M."/>
            <person name="Welte C.U."/>
        </authorList>
    </citation>
    <scope>NUCLEOTIDE SEQUENCE [LARGE SCALE GENOMIC DNA]</scope>
    <source>
        <strain evidence="7 8">DSM 17706</strain>
    </source>
</reference>
<dbReference type="PANTHER" id="PTHR21716">
    <property type="entry name" value="TRANSMEMBRANE PROTEIN"/>
    <property type="match status" value="1"/>
</dbReference>
<evidence type="ECO:0000256" key="4">
    <source>
        <dbReference type="ARBA" id="ARBA00022989"/>
    </source>
</evidence>
<comment type="caution">
    <text evidence="7">The sequence shown here is derived from an EMBL/GenBank/DDBJ whole genome shotgun (WGS) entry which is preliminary data.</text>
</comment>
<dbReference type="EMBL" id="PUIV01000018">
    <property type="protein sequence ID" value="PWB93630.1"/>
    <property type="molecule type" value="Genomic_DNA"/>
</dbReference>
<evidence type="ECO:0000256" key="5">
    <source>
        <dbReference type="ARBA" id="ARBA00023136"/>
    </source>
</evidence>
<organism evidence="7 8">
    <name type="scientific">Methylosinus sporium</name>
    <dbReference type="NCBI Taxonomy" id="428"/>
    <lineage>
        <taxon>Bacteria</taxon>
        <taxon>Pseudomonadati</taxon>
        <taxon>Pseudomonadota</taxon>
        <taxon>Alphaproteobacteria</taxon>
        <taxon>Hyphomicrobiales</taxon>
        <taxon>Methylocystaceae</taxon>
        <taxon>Methylosinus</taxon>
    </lineage>
</organism>
<protein>
    <submittedName>
        <fullName evidence="7">AI-2E family transporter</fullName>
    </submittedName>
</protein>
<proteinExistence type="inferred from homology"/>
<dbReference type="OrthoDB" id="9799225at2"/>